<dbReference type="PANTHER" id="PTHR41542:SF1">
    <property type="entry name" value="BLL5807 PROTEIN"/>
    <property type="match status" value="1"/>
</dbReference>
<accession>A0A953LV89</accession>
<evidence type="ECO:0000256" key="2">
    <source>
        <dbReference type="SAM" id="Phobius"/>
    </source>
</evidence>
<dbReference type="Gene3D" id="3.10.450.240">
    <property type="match status" value="1"/>
</dbReference>
<dbReference type="Pfam" id="PF04280">
    <property type="entry name" value="Tim44"/>
    <property type="match status" value="1"/>
</dbReference>
<name>A0A953LV89_9BACT</name>
<feature type="compositionally biased region" description="Polar residues" evidence="1">
    <location>
        <begin position="46"/>
        <end position="60"/>
    </location>
</feature>
<proteinExistence type="predicted"/>
<dbReference type="InterPro" id="IPR007379">
    <property type="entry name" value="Tim44-like_dom"/>
</dbReference>
<dbReference type="SUPFAM" id="SSF54427">
    <property type="entry name" value="NTF2-like"/>
    <property type="match status" value="1"/>
</dbReference>
<evidence type="ECO:0000259" key="3">
    <source>
        <dbReference type="SMART" id="SM00978"/>
    </source>
</evidence>
<evidence type="ECO:0000313" key="5">
    <source>
        <dbReference type="Proteomes" id="UP000705867"/>
    </source>
</evidence>
<reference evidence="4" key="1">
    <citation type="journal article" date="2021" name="bioRxiv">
        <title>Unraveling nitrogen, sulfur and carbon metabolic pathways and microbial community transcriptional responses to substrate deprivation and toxicity stresses in a bioreactor mimicking anoxic brackish coastal sediment conditions.</title>
        <authorList>
            <person name="Martins P.D."/>
            <person name="Echeveste M.J."/>
            <person name="Arshad A."/>
            <person name="Kurth J."/>
            <person name="Ouboter H."/>
            <person name="Jetten M.S.M."/>
            <person name="Welte C.U."/>
        </authorList>
    </citation>
    <scope>NUCLEOTIDE SEQUENCE</scope>
    <source>
        <strain evidence="4">MAG_39</strain>
    </source>
</reference>
<feature type="compositionally biased region" description="Low complexity" evidence="1">
    <location>
        <begin position="61"/>
        <end position="74"/>
    </location>
</feature>
<gene>
    <name evidence="4" type="ORF">K8I29_00060</name>
</gene>
<protein>
    <submittedName>
        <fullName evidence="4">Tim44 domain-containing protein</fullName>
    </submittedName>
</protein>
<sequence length="329" mass="35732">MKVKKVLLVLAIFTFFAVYLEESAFARAGRSGGSGGSSLGSRGSRTYSAPSRPAPSQNTYQNQQSSALPQQPAAPQSGGFLRNMAGGLAGGFLGAMLFRSLGFGGGMGGMGGGGIGLIEILLIAGIGFVIYKMVRSRRQAAPAYGGYQGRQQDYSGNYQPPRDITRDTIPVAPSRNDAAAGLAHIRAYDSSFDEGRFREKATDIFFKVQAAWMNRDLESSRQLFARDIYDTLHADLSRMKAEGRINRLENIAMRGVEITEAWQEQGKDFVTVAITANVLDYETDESGRLLEGSKTEPVKFMEYWTFVKPSGSGTGTWQLSAIQQAELEN</sequence>
<keyword evidence="2" id="KW-0472">Membrane</keyword>
<organism evidence="4 5">
    <name type="scientific">Candidatus Nitrobium versatile</name>
    <dbReference type="NCBI Taxonomy" id="2884831"/>
    <lineage>
        <taxon>Bacteria</taxon>
        <taxon>Pseudomonadati</taxon>
        <taxon>Nitrospirota</taxon>
        <taxon>Nitrospiria</taxon>
        <taxon>Nitrospirales</taxon>
        <taxon>Nitrospiraceae</taxon>
        <taxon>Candidatus Nitrobium</taxon>
    </lineage>
</organism>
<evidence type="ECO:0000313" key="4">
    <source>
        <dbReference type="EMBL" id="MBZ0154591.1"/>
    </source>
</evidence>
<feature type="transmembrane region" description="Helical" evidence="2">
    <location>
        <begin position="110"/>
        <end position="131"/>
    </location>
</feature>
<dbReference type="AlphaFoldDB" id="A0A953LV89"/>
<keyword evidence="2" id="KW-1133">Transmembrane helix</keyword>
<dbReference type="PANTHER" id="PTHR41542">
    <property type="entry name" value="BLL5807 PROTEIN"/>
    <property type="match status" value="1"/>
</dbReference>
<feature type="domain" description="Tim44-like" evidence="3">
    <location>
        <begin position="178"/>
        <end position="324"/>
    </location>
</feature>
<feature type="region of interest" description="Disordered" evidence="1">
    <location>
        <begin position="28"/>
        <end position="74"/>
    </location>
</feature>
<keyword evidence="2" id="KW-0812">Transmembrane</keyword>
<dbReference type="Proteomes" id="UP000705867">
    <property type="component" value="Unassembled WGS sequence"/>
</dbReference>
<dbReference type="SMART" id="SM00978">
    <property type="entry name" value="Tim44"/>
    <property type="match status" value="1"/>
</dbReference>
<dbReference type="InterPro" id="IPR032710">
    <property type="entry name" value="NTF2-like_dom_sf"/>
</dbReference>
<comment type="caution">
    <text evidence="4">The sequence shown here is derived from an EMBL/GenBank/DDBJ whole genome shotgun (WGS) entry which is preliminary data.</text>
</comment>
<reference evidence="4" key="2">
    <citation type="submission" date="2021-08" db="EMBL/GenBank/DDBJ databases">
        <authorList>
            <person name="Dalcin Martins P."/>
        </authorList>
    </citation>
    <scope>NUCLEOTIDE SEQUENCE</scope>
    <source>
        <strain evidence="4">MAG_39</strain>
    </source>
</reference>
<evidence type="ECO:0000256" key="1">
    <source>
        <dbReference type="SAM" id="MobiDB-lite"/>
    </source>
</evidence>
<dbReference type="EMBL" id="JAIOIV010000003">
    <property type="protein sequence ID" value="MBZ0154591.1"/>
    <property type="molecule type" value="Genomic_DNA"/>
</dbReference>